<protein>
    <recommendedName>
        <fullName evidence="1">Transposase DDE domain-containing protein</fullName>
    </recommendedName>
</protein>
<name>A0ABP9H461_9ACTN</name>
<dbReference type="RefSeq" id="WP_345675497.1">
    <property type="nucleotide sequence ID" value="NZ_BAABHS010000007.1"/>
</dbReference>
<keyword evidence="3" id="KW-1185">Reference proteome</keyword>
<dbReference type="Pfam" id="PF13751">
    <property type="entry name" value="DDE_Tnp_1_6"/>
    <property type="match status" value="1"/>
</dbReference>
<reference evidence="3" key="1">
    <citation type="journal article" date="2019" name="Int. J. Syst. Evol. Microbiol.">
        <title>The Global Catalogue of Microorganisms (GCM) 10K type strain sequencing project: providing services to taxonomists for standard genome sequencing and annotation.</title>
        <authorList>
            <consortium name="The Broad Institute Genomics Platform"/>
            <consortium name="The Broad Institute Genome Sequencing Center for Infectious Disease"/>
            <person name="Wu L."/>
            <person name="Ma J."/>
        </authorList>
    </citation>
    <scope>NUCLEOTIDE SEQUENCE [LARGE SCALE GENOMIC DNA]</scope>
    <source>
        <strain evidence="3">JCM 17986</strain>
    </source>
</reference>
<dbReference type="Proteomes" id="UP001500466">
    <property type="component" value="Unassembled WGS sequence"/>
</dbReference>
<evidence type="ECO:0000313" key="3">
    <source>
        <dbReference type="Proteomes" id="UP001500466"/>
    </source>
</evidence>
<comment type="caution">
    <text evidence="2">The sequence shown here is derived from an EMBL/GenBank/DDBJ whole genome shotgun (WGS) entry which is preliminary data.</text>
</comment>
<evidence type="ECO:0000259" key="1">
    <source>
        <dbReference type="Pfam" id="PF13751"/>
    </source>
</evidence>
<feature type="domain" description="Transposase DDE" evidence="1">
    <location>
        <begin position="128"/>
        <end position="251"/>
    </location>
</feature>
<dbReference type="InterPro" id="IPR025668">
    <property type="entry name" value="Tnp_DDE_dom"/>
</dbReference>
<evidence type="ECO:0000313" key="2">
    <source>
        <dbReference type="EMBL" id="GAA4960886.1"/>
    </source>
</evidence>
<accession>A0ABP9H461</accession>
<proteinExistence type="predicted"/>
<dbReference type="EMBL" id="BAABHS010000007">
    <property type="protein sequence ID" value="GAA4960886.1"/>
    <property type="molecule type" value="Genomic_DNA"/>
</dbReference>
<gene>
    <name evidence="2" type="ORF">GCM10023205_25330</name>
</gene>
<sequence length="284" mass="31535">MEIVSPHDPEARYSCKPGKAEWVGYKDHQTETCDTGGPNVIVHVTTTPAPEQDIAVLDRIHDALAARDLAPSEHLVDSGYVTPETIHRAATTHGIDLLGPVRVDPRAGEHPGFTKEDFQPNWQDRTLTCPRGATSPPWHPTVADGHKRISVLFPRAACRACEDRLKCTGNTGGRGRQILLMPQHLQEIQTRVRLDQQTDPWRQRYAMRAGCEATVSETVRAHGLRHCRYRGLARTHVQHVLTAAGTNIIRLSECHPPGTAPPRNPRPATPFQRLCRNISTTKPS</sequence>
<organism evidence="2 3">
    <name type="scientific">Yinghuangia aomiensis</name>
    <dbReference type="NCBI Taxonomy" id="676205"/>
    <lineage>
        <taxon>Bacteria</taxon>
        <taxon>Bacillati</taxon>
        <taxon>Actinomycetota</taxon>
        <taxon>Actinomycetes</taxon>
        <taxon>Kitasatosporales</taxon>
        <taxon>Streptomycetaceae</taxon>
        <taxon>Yinghuangia</taxon>
    </lineage>
</organism>